<evidence type="ECO:0000256" key="1">
    <source>
        <dbReference type="SAM" id="MobiDB-lite"/>
    </source>
</evidence>
<dbReference type="InterPro" id="IPR033434">
    <property type="entry name" value="MucB/RseB_N"/>
</dbReference>
<protein>
    <recommendedName>
        <fullName evidence="2">MucB/RseB N-terminal domain-containing protein</fullName>
    </recommendedName>
</protein>
<name>A0A1J5R706_9ZZZZ</name>
<dbReference type="SUPFAM" id="SSF89392">
    <property type="entry name" value="Prokaryotic lipoproteins and lipoprotein localization factors"/>
    <property type="match status" value="1"/>
</dbReference>
<reference evidence="3" key="1">
    <citation type="submission" date="2016-10" db="EMBL/GenBank/DDBJ databases">
        <title>Sequence of Gallionella enrichment culture.</title>
        <authorList>
            <person name="Poehlein A."/>
            <person name="Muehling M."/>
            <person name="Daniel R."/>
        </authorList>
    </citation>
    <scope>NUCLEOTIDE SEQUENCE</scope>
</reference>
<sequence length="359" mass="35531">MTRRWMSWVPAAVVPALVGVSGLIGAATAGAAVDLPNKSPAQVLAMVADCTVNALSGTVEQSSALGLPALPAGVQTGASGAGAALDLLTGSHTARVYLDGPSNVRVQVLEQLAERDVVRHGSDVWTYDSSDGAVTHLSIPTGTAGAHVTVPGEVPTPADVAGRFLTAIDPSTQIGVGGDTRVAGRTAYDLVLTPRTADTLIGSVSIAVDSETGLPLRVQVLARGAAKPAFSVGFTSLSLAMPPAGLFDFAPPAGATVHQQTLPDRAGKAGSPSSAGTVAGSAATAPTVSGTGWSTVVRLPSGASSTATATTPLIGELTHAVPGGRALTTSLVSVLLAPDGSVLLGAVPIDRLEAVAAGR</sequence>
<comment type="caution">
    <text evidence="3">The sequence shown here is derived from an EMBL/GenBank/DDBJ whole genome shotgun (WGS) entry which is preliminary data.</text>
</comment>
<accession>A0A1J5R706</accession>
<feature type="region of interest" description="Disordered" evidence="1">
    <location>
        <begin position="261"/>
        <end position="284"/>
    </location>
</feature>
<dbReference type="Pfam" id="PF03888">
    <property type="entry name" value="MucB_RseB"/>
    <property type="match status" value="1"/>
</dbReference>
<dbReference type="InterPro" id="IPR052944">
    <property type="entry name" value="Sporulation_related"/>
</dbReference>
<feature type="compositionally biased region" description="Low complexity" evidence="1">
    <location>
        <begin position="269"/>
        <end position="284"/>
    </location>
</feature>
<evidence type="ECO:0000313" key="3">
    <source>
        <dbReference type="EMBL" id="OIQ91768.1"/>
    </source>
</evidence>
<dbReference type="InterPro" id="IPR029046">
    <property type="entry name" value="LolA/LolB/LppX"/>
</dbReference>
<feature type="domain" description="MucB/RseB N-terminal" evidence="2">
    <location>
        <begin position="113"/>
        <end position="224"/>
    </location>
</feature>
<dbReference type="EMBL" id="MLJW01000249">
    <property type="protein sequence ID" value="OIQ91768.1"/>
    <property type="molecule type" value="Genomic_DNA"/>
</dbReference>
<evidence type="ECO:0000259" key="2">
    <source>
        <dbReference type="Pfam" id="PF03888"/>
    </source>
</evidence>
<organism evidence="3">
    <name type="scientific">mine drainage metagenome</name>
    <dbReference type="NCBI Taxonomy" id="410659"/>
    <lineage>
        <taxon>unclassified sequences</taxon>
        <taxon>metagenomes</taxon>
        <taxon>ecological metagenomes</taxon>
    </lineage>
</organism>
<dbReference type="PANTHER" id="PTHR37507:SF2">
    <property type="entry name" value="SPORULATION PROTEIN YDCC"/>
    <property type="match status" value="1"/>
</dbReference>
<dbReference type="PANTHER" id="PTHR37507">
    <property type="entry name" value="SPORULATION PROTEIN YDCC"/>
    <property type="match status" value="1"/>
</dbReference>
<dbReference type="AlphaFoldDB" id="A0A1J5R706"/>
<dbReference type="Gene3D" id="2.50.20.10">
    <property type="entry name" value="Lipoprotein localisation LolA/LolB/LppX"/>
    <property type="match status" value="1"/>
</dbReference>
<proteinExistence type="predicted"/>
<gene>
    <name evidence="3" type="ORF">GALL_263070</name>
</gene>